<keyword evidence="9 23" id="KW-0067">ATP-binding</keyword>
<evidence type="ECO:0000256" key="9">
    <source>
        <dbReference type="ARBA" id="ARBA00022840"/>
    </source>
</evidence>
<comment type="caution">
    <text evidence="23">The sequence shown here is derived from an EMBL/GenBank/DDBJ whole genome shotgun (WGS) entry which is preliminary data.</text>
</comment>
<feature type="transmembrane region" description="Helical" evidence="20">
    <location>
        <begin position="279"/>
        <end position="304"/>
    </location>
</feature>
<keyword evidence="12 20" id="KW-1133">Transmembrane helix</keyword>
<comment type="catalytic activity">
    <reaction evidence="15">
        <text>glutathione(in) + ATP + H2O = glutathione(out) + ADP + phosphate + H(+)</text>
        <dbReference type="Rhea" id="RHEA:29787"/>
        <dbReference type="ChEBI" id="CHEBI:15377"/>
        <dbReference type="ChEBI" id="CHEBI:15378"/>
        <dbReference type="ChEBI" id="CHEBI:30616"/>
        <dbReference type="ChEBI" id="CHEBI:43474"/>
        <dbReference type="ChEBI" id="CHEBI:57925"/>
        <dbReference type="ChEBI" id="CHEBI:456216"/>
    </reaction>
    <physiologicalReaction direction="left-to-right" evidence="15">
        <dbReference type="Rhea" id="RHEA:29788"/>
    </physiologicalReaction>
</comment>
<evidence type="ECO:0000256" key="1">
    <source>
        <dbReference type="ARBA" id="ARBA00004429"/>
    </source>
</evidence>
<proteinExistence type="inferred from homology"/>
<dbReference type="EC" id="7.6.2.2" evidence="3"/>
<dbReference type="InterPro" id="IPR027417">
    <property type="entry name" value="P-loop_NTPase"/>
</dbReference>
<dbReference type="EMBL" id="JMPR01000041">
    <property type="protein sequence ID" value="KFD18020.1"/>
    <property type="molecule type" value="Genomic_DNA"/>
</dbReference>
<organism evidence="23 24">
    <name type="scientific">Tatumella ptyseos ATCC 33301</name>
    <dbReference type="NCBI Taxonomy" id="1005995"/>
    <lineage>
        <taxon>Bacteria</taxon>
        <taxon>Pseudomonadati</taxon>
        <taxon>Pseudomonadota</taxon>
        <taxon>Gammaproteobacteria</taxon>
        <taxon>Enterobacterales</taxon>
        <taxon>Erwiniaceae</taxon>
        <taxon>Tatumella</taxon>
    </lineage>
</organism>
<dbReference type="Pfam" id="PF00005">
    <property type="entry name" value="ABC_tran"/>
    <property type="match status" value="1"/>
</dbReference>
<evidence type="ECO:0000256" key="17">
    <source>
        <dbReference type="ARBA" id="ARBA00061534"/>
    </source>
</evidence>
<evidence type="ECO:0000256" key="8">
    <source>
        <dbReference type="ARBA" id="ARBA00022741"/>
    </source>
</evidence>
<evidence type="ECO:0000256" key="2">
    <source>
        <dbReference type="ARBA" id="ARBA00006526"/>
    </source>
</evidence>
<comment type="similarity">
    <text evidence="17">Belongs to the ABC transporter superfamily. Cysteine exporter (TC 3.A.1.129.1) family.</text>
</comment>
<evidence type="ECO:0000256" key="15">
    <source>
        <dbReference type="ARBA" id="ARBA00050301"/>
    </source>
</evidence>
<keyword evidence="23" id="KW-0378">Hydrolase</keyword>
<dbReference type="Proteomes" id="UP000028602">
    <property type="component" value="Unassembled WGS sequence"/>
</dbReference>
<evidence type="ECO:0000259" key="22">
    <source>
        <dbReference type="PROSITE" id="PS50929"/>
    </source>
</evidence>
<dbReference type="GO" id="GO:0045454">
    <property type="term" value="P:cell redox homeostasis"/>
    <property type="evidence" value="ECO:0007669"/>
    <property type="project" value="InterPro"/>
</dbReference>
<dbReference type="InterPro" id="IPR003439">
    <property type="entry name" value="ABC_transporter-like_ATP-bd"/>
</dbReference>
<comment type="catalytic activity">
    <reaction evidence="16">
        <text>L-cysteine(in) + ATP + H2O = L-cysteine(out) + ADP + phosphate + H(+)</text>
        <dbReference type="Rhea" id="RHEA:29783"/>
        <dbReference type="ChEBI" id="CHEBI:15377"/>
        <dbReference type="ChEBI" id="CHEBI:15378"/>
        <dbReference type="ChEBI" id="CHEBI:30616"/>
        <dbReference type="ChEBI" id="CHEBI:35235"/>
        <dbReference type="ChEBI" id="CHEBI:43474"/>
        <dbReference type="ChEBI" id="CHEBI:456216"/>
    </reaction>
    <physiologicalReaction direction="left-to-right" evidence="16">
        <dbReference type="Rhea" id="RHEA:29784"/>
    </physiologicalReaction>
</comment>
<keyword evidence="4" id="KW-0813">Transport</keyword>
<protein>
    <recommendedName>
        <fullName evidence="19">Glutathione/L-cysteine transport system ATP-binding/permease protein CydC</fullName>
        <ecNumber evidence="3">7.6.2.2</ecNumber>
    </recommendedName>
</protein>
<evidence type="ECO:0000256" key="14">
    <source>
        <dbReference type="ARBA" id="ARBA00034018"/>
    </source>
</evidence>
<reference evidence="23 24" key="1">
    <citation type="submission" date="2014-05" db="EMBL/GenBank/DDBJ databases">
        <title>ATOL: Assembling a taxonomically balanced genome-scale reconstruction of the evolutionary history of the Enterobacteriaceae.</title>
        <authorList>
            <person name="Plunkett G.III."/>
            <person name="Neeno-Eckwall E.C."/>
            <person name="Glasner J.D."/>
            <person name="Perna N.T."/>
        </authorList>
    </citation>
    <scope>NUCLEOTIDE SEQUENCE [LARGE SCALE GENOMIC DNA]</scope>
    <source>
        <strain evidence="23 24">ATCC 33301</strain>
    </source>
</reference>
<feature type="domain" description="ABC transmembrane type-1" evidence="22">
    <location>
        <begin position="20"/>
        <end position="306"/>
    </location>
</feature>
<comment type="subcellular location">
    <subcellularLocation>
        <location evidence="1">Cell inner membrane</location>
        <topology evidence="1">Multi-pass membrane protein</topology>
    </subcellularLocation>
</comment>
<dbReference type="GO" id="GO:0033230">
    <property type="term" value="F:ABC-type cysteine transporter activity"/>
    <property type="evidence" value="ECO:0007669"/>
    <property type="project" value="RHEA"/>
</dbReference>
<evidence type="ECO:0000256" key="12">
    <source>
        <dbReference type="ARBA" id="ARBA00022989"/>
    </source>
</evidence>
<dbReference type="FunFam" id="1.20.1560.10:FF:000060">
    <property type="entry name" value="Cysteine/glutathione ABC transporter ATP-binding protein/permease CydC"/>
    <property type="match status" value="1"/>
</dbReference>
<dbReference type="RefSeq" id="WP_025902869.1">
    <property type="nucleotide sequence ID" value="NZ_ATMJ01000033.1"/>
</dbReference>
<dbReference type="Gene3D" id="3.40.50.300">
    <property type="entry name" value="P-loop containing nucleotide triphosphate hydrolases"/>
    <property type="match status" value="1"/>
</dbReference>
<evidence type="ECO:0000256" key="7">
    <source>
        <dbReference type="ARBA" id="ARBA00022692"/>
    </source>
</evidence>
<dbReference type="GO" id="GO:0005524">
    <property type="term" value="F:ATP binding"/>
    <property type="evidence" value="ECO:0007669"/>
    <property type="project" value="UniProtKB-KW"/>
</dbReference>
<dbReference type="PROSITE" id="PS00211">
    <property type="entry name" value="ABC_TRANSPORTER_1"/>
    <property type="match status" value="1"/>
</dbReference>
<evidence type="ECO:0000256" key="11">
    <source>
        <dbReference type="ARBA" id="ARBA00022970"/>
    </source>
</evidence>
<keyword evidence="13 20" id="KW-0472">Membrane</keyword>
<dbReference type="NCBIfam" id="TIGR02868">
    <property type="entry name" value="CydC"/>
    <property type="match status" value="1"/>
</dbReference>
<keyword evidence="6" id="KW-0997">Cell inner membrane</keyword>
<dbReference type="InterPro" id="IPR039421">
    <property type="entry name" value="Type_1_exporter"/>
</dbReference>
<feature type="domain" description="ABC transporter" evidence="21">
    <location>
        <begin position="340"/>
        <end position="573"/>
    </location>
</feature>
<evidence type="ECO:0000313" key="23">
    <source>
        <dbReference type="EMBL" id="KFD18020.1"/>
    </source>
</evidence>
<evidence type="ECO:0000259" key="21">
    <source>
        <dbReference type="PROSITE" id="PS50893"/>
    </source>
</evidence>
<evidence type="ECO:0000256" key="18">
    <source>
        <dbReference type="ARBA" id="ARBA00063833"/>
    </source>
</evidence>
<keyword evidence="8" id="KW-0547">Nucleotide-binding</keyword>
<keyword evidence="11" id="KW-0029">Amino-acid transport</keyword>
<dbReference type="PANTHER" id="PTHR43394:SF1">
    <property type="entry name" value="ATP-BINDING CASSETTE SUB-FAMILY B MEMBER 10, MITOCHONDRIAL"/>
    <property type="match status" value="1"/>
</dbReference>
<dbReference type="SMART" id="SM00382">
    <property type="entry name" value="AAA"/>
    <property type="match status" value="1"/>
</dbReference>
<dbReference type="InterPro" id="IPR036640">
    <property type="entry name" value="ABC1_TM_sf"/>
</dbReference>
<evidence type="ECO:0000256" key="3">
    <source>
        <dbReference type="ARBA" id="ARBA00012191"/>
    </source>
</evidence>
<dbReference type="InterPro" id="IPR011527">
    <property type="entry name" value="ABC1_TM_dom"/>
</dbReference>
<dbReference type="PROSITE" id="PS50893">
    <property type="entry name" value="ABC_TRANSPORTER_2"/>
    <property type="match status" value="1"/>
</dbReference>
<dbReference type="GO" id="GO:0016887">
    <property type="term" value="F:ATP hydrolysis activity"/>
    <property type="evidence" value="ECO:0007669"/>
    <property type="project" value="InterPro"/>
</dbReference>
<dbReference type="InterPro" id="IPR014223">
    <property type="entry name" value="ABC_CydC/D"/>
</dbReference>
<feature type="transmembrane region" description="Helical" evidence="20">
    <location>
        <begin position="41"/>
        <end position="61"/>
    </location>
</feature>
<name>A0A085JC24_9GAMM</name>
<keyword evidence="5" id="KW-1003">Cell membrane</keyword>
<evidence type="ECO:0000256" key="16">
    <source>
        <dbReference type="ARBA" id="ARBA00051241"/>
    </source>
</evidence>
<evidence type="ECO:0000256" key="5">
    <source>
        <dbReference type="ARBA" id="ARBA00022475"/>
    </source>
</evidence>
<evidence type="ECO:0000313" key="24">
    <source>
        <dbReference type="Proteomes" id="UP000028602"/>
    </source>
</evidence>
<comment type="subunit">
    <text evidence="18">Forms a heterodimer with CydD.</text>
</comment>
<evidence type="ECO:0000256" key="10">
    <source>
        <dbReference type="ARBA" id="ARBA00022967"/>
    </source>
</evidence>
<keyword evidence="10" id="KW-1278">Translocase</keyword>
<dbReference type="SUPFAM" id="SSF90123">
    <property type="entry name" value="ABC transporter transmembrane region"/>
    <property type="match status" value="1"/>
</dbReference>
<dbReference type="eggNOG" id="COG4987">
    <property type="taxonomic scope" value="Bacteria"/>
</dbReference>
<keyword evidence="7 20" id="KW-0812">Transmembrane</keyword>
<dbReference type="GO" id="GO:0005886">
    <property type="term" value="C:plasma membrane"/>
    <property type="evidence" value="ECO:0007669"/>
    <property type="project" value="UniProtKB-SubCell"/>
</dbReference>
<dbReference type="InterPro" id="IPR017871">
    <property type="entry name" value="ABC_transporter-like_CS"/>
</dbReference>
<feature type="transmembrane region" description="Helical" evidence="20">
    <location>
        <begin position="162"/>
        <end position="182"/>
    </location>
</feature>
<dbReference type="GO" id="GO:0008559">
    <property type="term" value="F:ABC-type xenobiotic transporter activity"/>
    <property type="evidence" value="ECO:0007669"/>
    <property type="project" value="UniProtKB-EC"/>
</dbReference>
<feature type="transmembrane region" description="Helical" evidence="20">
    <location>
        <begin position="250"/>
        <end position="273"/>
    </location>
</feature>
<feature type="transmembrane region" description="Helical" evidence="20">
    <location>
        <begin position="133"/>
        <end position="156"/>
    </location>
</feature>
<gene>
    <name evidence="23" type="primary">cydC</name>
    <name evidence="23" type="ORF">GTPT_2752</name>
</gene>
<dbReference type="PANTHER" id="PTHR43394">
    <property type="entry name" value="ATP-DEPENDENT PERMEASE MDL1, MITOCHONDRIAL"/>
    <property type="match status" value="1"/>
</dbReference>
<evidence type="ECO:0000256" key="20">
    <source>
        <dbReference type="SAM" id="Phobius"/>
    </source>
</evidence>
<evidence type="ECO:0000256" key="6">
    <source>
        <dbReference type="ARBA" id="ARBA00022519"/>
    </source>
</evidence>
<comment type="similarity">
    <text evidence="2">Belongs to the ABC transporter superfamily. Drug exporter-2 (TC 3.A.1.117) family.</text>
</comment>
<dbReference type="GO" id="GO:0034775">
    <property type="term" value="P:glutathione transmembrane transport"/>
    <property type="evidence" value="ECO:0007669"/>
    <property type="project" value="InterPro"/>
</dbReference>
<dbReference type="GO" id="GO:0015421">
    <property type="term" value="F:ABC-type oligopeptide transporter activity"/>
    <property type="evidence" value="ECO:0007669"/>
    <property type="project" value="TreeGrafter"/>
</dbReference>
<dbReference type="NCBIfam" id="NF008364">
    <property type="entry name" value="PRK11160.1"/>
    <property type="match status" value="1"/>
</dbReference>
<evidence type="ECO:0000256" key="13">
    <source>
        <dbReference type="ARBA" id="ARBA00023136"/>
    </source>
</evidence>
<dbReference type="Pfam" id="PF00664">
    <property type="entry name" value="ABC_membrane"/>
    <property type="match status" value="1"/>
</dbReference>
<dbReference type="PROSITE" id="PS50929">
    <property type="entry name" value="ABC_TM1F"/>
    <property type="match status" value="1"/>
</dbReference>
<evidence type="ECO:0000256" key="19">
    <source>
        <dbReference type="ARBA" id="ARBA00071411"/>
    </source>
</evidence>
<dbReference type="AlphaFoldDB" id="A0A085JC24"/>
<dbReference type="CDD" id="cd18585">
    <property type="entry name" value="ABC_6TM_CydC"/>
    <property type="match status" value="1"/>
</dbReference>
<dbReference type="InterPro" id="IPR003593">
    <property type="entry name" value="AAA+_ATPase"/>
</dbReference>
<dbReference type="Gene3D" id="1.20.1560.10">
    <property type="entry name" value="ABC transporter type 1, transmembrane domain"/>
    <property type="match status" value="1"/>
</dbReference>
<evidence type="ECO:0000256" key="4">
    <source>
        <dbReference type="ARBA" id="ARBA00022448"/>
    </source>
</evidence>
<accession>A0A085JC24</accession>
<comment type="catalytic activity">
    <reaction evidence="14">
        <text>ATP + H2O + xenobioticSide 1 = ADP + phosphate + xenobioticSide 2.</text>
        <dbReference type="EC" id="7.6.2.2"/>
    </reaction>
</comment>
<dbReference type="SUPFAM" id="SSF52540">
    <property type="entry name" value="P-loop containing nucleoside triphosphate hydrolases"/>
    <property type="match status" value="1"/>
</dbReference>
<dbReference type="OrthoDB" id="9802264at2"/>
<sequence length="591" mass="64375">MKTLLPFLRLWKRHGFLLGLGLILALLTLLASISLLTLSGWFLAASAVAGTAGLYSFNYMLPAAGVRGAAIIRTVARYFERLVSHDGTFRVLQHLRVYTFSKLFPLSPAGLLPFNQGDLLNRFVADVDHLDHLYLRVISPLAGALCVIIVVTFGLSFLNLPLALVAGLVMLLTLLILPPLFYRLGKGSGEAMALTQASYRRQLTRWLSSMAELKIYQHSKRWQQQLTTTGDDIYQAERQQQSLTAASQSLLMFITGLTVCLMLGLGSLLLHSASADPTWLALFTFCVLAAFESLGPVAAAFLHISKVMVSASRLNEILGQKPAVQFPQKALTDNHPGIAVRITGLGFSYPGQPRAVINGLNLTVAQGEKIALLGFTGCGKSTLLQLLTRAADPGQGEICFNQSPLPQWDEATLRRRTSVVTQRVSVFNQTLRDNLKLAAPDSTDEALVDVLQQTGLGQLLENDGLNGWLGEGGRTLSGGELRRLAIARALLHQGDLWLLDEPTEGLDATTEQHILALLARVTRDKTVIMVTHRLTGLAAMDRVCVMENGHIIEQGDTSTLLSARGRYWQFTQRLNPSEVIPDAIDPAAVSG</sequence>
<keyword evidence="24" id="KW-1185">Reference proteome</keyword>